<dbReference type="Gene3D" id="3.20.20.190">
    <property type="entry name" value="Phosphatidylinositol (PI) phosphodiesterase"/>
    <property type="match status" value="1"/>
</dbReference>
<dbReference type="InterPro" id="IPR000909">
    <property type="entry name" value="PLipase_C_PInositol-sp_X_dom"/>
</dbReference>
<dbReference type="SUPFAM" id="SSF51695">
    <property type="entry name" value="PLC-like phosphodiesterases"/>
    <property type="match status" value="1"/>
</dbReference>
<evidence type="ECO:0000313" key="3">
    <source>
        <dbReference type="Proteomes" id="UP000076738"/>
    </source>
</evidence>
<gene>
    <name evidence="2" type="ORF">CALVIDRAFT_602975</name>
</gene>
<dbReference type="GO" id="GO:0008081">
    <property type="term" value="F:phosphoric diester hydrolase activity"/>
    <property type="evidence" value="ECO:0007669"/>
    <property type="project" value="InterPro"/>
</dbReference>
<proteinExistence type="predicted"/>
<keyword evidence="3" id="KW-1185">Reference proteome</keyword>
<dbReference type="InterPro" id="IPR051057">
    <property type="entry name" value="PI-PLC_domain"/>
</dbReference>
<dbReference type="PANTHER" id="PTHR13593">
    <property type="match status" value="1"/>
</dbReference>
<organism evidence="2 3">
    <name type="scientific">Calocera viscosa (strain TUFC12733)</name>
    <dbReference type="NCBI Taxonomy" id="1330018"/>
    <lineage>
        <taxon>Eukaryota</taxon>
        <taxon>Fungi</taxon>
        <taxon>Dikarya</taxon>
        <taxon>Basidiomycota</taxon>
        <taxon>Agaricomycotina</taxon>
        <taxon>Dacrymycetes</taxon>
        <taxon>Dacrymycetales</taxon>
        <taxon>Dacrymycetaceae</taxon>
        <taxon>Calocera</taxon>
    </lineage>
</organism>
<dbReference type="OrthoDB" id="1046782at2759"/>
<sequence>MHPKRRNYDGKTLDIVNITKEDILLTVSPSPLWKPPAGRQKGAVQSEYKASDFYQGNQSKEIVCLSANSTWTGQEYRTLLQDGTLSLSKPASLDACVLHLGRPHRPETWRGKRGWEGLEVLVKDGLKVPWRFYRFKVNRTHHRLVILPYRALANFLADIPSATPLSDLLLPGTHDTLAFYGYPVSQCQSPTTPLDVQLQSGIRVFDLRFSIIDGVLIAYHGASPQFTPYLKVLRTLADFLRSDLGRSETVICSIKQEDGAQGRFQLFSHLVRAGIDNPEMRDIWFLENRIPTLAEVRGKAILLSRFGDDGEGWEGGTEGMGIHPYTWPNSVKEGFSWVLKDTWIRMQDWYAIPTFLSIPEKFERAVRLLEPPQKQSLDRRSLPPVPVVPILRRRSTSSSTSTISESKHGLDPEKPVVEFPHTLSITFFSAATFPLALPQTVALGFGWPQWNLGVEGVNVRLGRWLLDKVAGDEVFPVNALQEQETQSRQADPGKRLSGWTLLDFYEWPLLEAGIVPLLVELNFVGRREFRRAA</sequence>
<protein>
    <submittedName>
        <fullName evidence="2">PLC-like phosphodiesterase</fullName>
    </submittedName>
</protein>
<accession>A0A167GBK7</accession>
<feature type="domain" description="Phosphatidylinositol-specific phospholipase C X" evidence="1">
    <location>
        <begin position="164"/>
        <end position="305"/>
    </location>
</feature>
<reference evidence="2 3" key="1">
    <citation type="journal article" date="2016" name="Mol. Biol. Evol.">
        <title>Comparative Genomics of Early-Diverging Mushroom-Forming Fungi Provides Insights into the Origins of Lignocellulose Decay Capabilities.</title>
        <authorList>
            <person name="Nagy L.G."/>
            <person name="Riley R."/>
            <person name="Tritt A."/>
            <person name="Adam C."/>
            <person name="Daum C."/>
            <person name="Floudas D."/>
            <person name="Sun H."/>
            <person name="Yadav J.S."/>
            <person name="Pangilinan J."/>
            <person name="Larsson K.H."/>
            <person name="Matsuura K."/>
            <person name="Barry K."/>
            <person name="Labutti K."/>
            <person name="Kuo R."/>
            <person name="Ohm R.A."/>
            <person name="Bhattacharya S.S."/>
            <person name="Shirouzu T."/>
            <person name="Yoshinaga Y."/>
            <person name="Martin F.M."/>
            <person name="Grigoriev I.V."/>
            <person name="Hibbett D.S."/>
        </authorList>
    </citation>
    <scope>NUCLEOTIDE SEQUENCE [LARGE SCALE GENOMIC DNA]</scope>
    <source>
        <strain evidence="2 3">TUFC12733</strain>
    </source>
</reference>
<dbReference type="PROSITE" id="PS50007">
    <property type="entry name" value="PIPLC_X_DOMAIN"/>
    <property type="match status" value="1"/>
</dbReference>
<dbReference type="Proteomes" id="UP000076738">
    <property type="component" value="Unassembled WGS sequence"/>
</dbReference>
<dbReference type="EMBL" id="KV417343">
    <property type="protein sequence ID" value="KZO90382.1"/>
    <property type="molecule type" value="Genomic_DNA"/>
</dbReference>
<dbReference type="STRING" id="1330018.A0A167GBK7"/>
<dbReference type="AlphaFoldDB" id="A0A167GBK7"/>
<dbReference type="SMART" id="SM00148">
    <property type="entry name" value="PLCXc"/>
    <property type="match status" value="1"/>
</dbReference>
<dbReference type="PANTHER" id="PTHR13593:SF113">
    <property type="entry name" value="SI:DKEY-266F7.9"/>
    <property type="match status" value="1"/>
</dbReference>
<dbReference type="InterPro" id="IPR017946">
    <property type="entry name" value="PLC-like_Pdiesterase_TIM-brl"/>
</dbReference>
<dbReference type="GO" id="GO:0006629">
    <property type="term" value="P:lipid metabolic process"/>
    <property type="evidence" value="ECO:0007669"/>
    <property type="project" value="InterPro"/>
</dbReference>
<evidence type="ECO:0000259" key="1">
    <source>
        <dbReference type="SMART" id="SM00148"/>
    </source>
</evidence>
<name>A0A167GBK7_CALVF</name>
<evidence type="ECO:0000313" key="2">
    <source>
        <dbReference type="EMBL" id="KZO90382.1"/>
    </source>
</evidence>